<protein>
    <recommendedName>
        <fullName evidence="3">Sulfotransferase domain-containing protein</fullName>
    </recommendedName>
</protein>
<proteinExistence type="inferred from homology"/>
<dbReference type="PANTHER" id="PTHR11783">
    <property type="entry name" value="SULFOTRANSFERASE SULT"/>
    <property type="match status" value="1"/>
</dbReference>
<organism evidence="4">
    <name type="scientific">Lotharella globosa</name>
    <dbReference type="NCBI Taxonomy" id="91324"/>
    <lineage>
        <taxon>Eukaryota</taxon>
        <taxon>Sar</taxon>
        <taxon>Rhizaria</taxon>
        <taxon>Cercozoa</taxon>
        <taxon>Chlorarachniophyceae</taxon>
        <taxon>Lotharella</taxon>
    </lineage>
</organism>
<name>A0A7S3Z3P6_9EUKA</name>
<evidence type="ECO:0000313" key="4">
    <source>
        <dbReference type="EMBL" id="CAE0670722.1"/>
    </source>
</evidence>
<dbReference type="Gene3D" id="3.40.50.300">
    <property type="entry name" value="P-loop containing nucleotide triphosphate hydrolases"/>
    <property type="match status" value="1"/>
</dbReference>
<dbReference type="EMBL" id="HBIV01031368">
    <property type="protein sequence ID" value="CAE0670722.1"/>
    <property type="molecule type" value="Transcribed_RNA"/>
</dbReference>
<dbReference type="InterPro" id="IPR027417">
    <property type="entry name" value="P-loop_NTPase"/>
</dbReference>
<dbReference type="AlphaFoldDB" id="A0A7S3Z3P6"/>
<gene>
    <name evidence="4" type="ORF">LGLO00237_LOCUS22362</name>
</gene>
<evidence type="ECO:0000259" key="3">
    <source>
        <dbReference type="Pfam" id="PF00685"/>
    </source>
</evidence>
<dbReference type="GO" id="GO:0008146">
    <property type="term" value="F:sulfotransferase activity"/>
    <property type="evidence" value="ECO:0007669"/>
    <property type="project" value="InterPro"/>
</dbReference>
<feature type="domain" description="Sulfotransferase" evidence="3">
    <location>
        <begin position="121"/>
        <end position="347"/>
    </location>
</feature>
<dbReference type="Pfam" id="PF00685">
    <property type="entry name" value="Sulfotransfer_1"/>
    <property type="match status" value="1"/>
</dbReference>
<evidence type="ECO:0000256" key="2">
    <source>
        <dbReference type="ARBA" id="ARBA00022679"/>
    </source>
</evidence>
<keyword evidence="2" id="KW-0808">Transferase</keyword>
<dbReference type="InterPro" id="IPR000863">
    <property type="entry name" value="Sulfotransferase_dom"/>
</dbReference>
<evidence type="ECO:0000256" key="1">
    <source>
        <dbReference type="ARBA" id="ARBA00005771"/>
    </source>
</evidence>
<reference evidence="4" key="1">
    <citation type="submission" date="2021-01" db="EMBL/GenBank/DDBJ databases">
        <authorList>
            <person name="Corre E."/>
            <person name="Pelletier E."/>
            <person name="Niang G."/>
            <person name="Scheremetjew M."/>
            <person name="Finn R."/>
            <person name="Kale V."/>
            <person name="Holt S."/>
            <person name="Cochrane G."/>
            <person name="Meng A."/>
            <person name="Brown T."/>
            <person name="Cohen L."/>
        </authorList>
    </citation>
    <scope>NUCLEOTIDE SEQUENCE</scope>
    <source>
        <strain evidence="4">CCCM811</strain>
    </source>
</reference>
<comment type="similarity">
    <text evidence="1">Belongs to the sulfotransferase 1 family.</text>
</comment>
<accession>A0A7S3Z3P6</accession>
<dbReference type="SUPFAM" id="SSF52540">
    <property type="entry name" value="P-loop containing nucleoside triphosphate hydrolases"/>
    <property type="match status" value="1"/>
</dbReference>
<sequence length="356" mass="39934">MEISTSTVSAASFTAASLVAAAAFKALLNRNRNRIGRKFASAASLDAGKGGSACTGEGSLSEWEVIEEEGKGTLRAKLRHKATQHETPWLTFAKAGGMHTPGFVTETRLQWMKENVKLRKGDVVVDTYPKCGTTWTEQIVLLLLSGGDASQLDPKSRNAYRLGQNYRKVWPVVIAEKKDFPQVRAILPPYSELSTMITPQQFANIPGRRVIKEHMNREHFVGQTKDGQLTPGIKVVYVTRNPMDACVSAYHHPGRCSPEEGDAFPFNAYCKWFLERGFAWGTWFEHVRGWREEWKRNQEQVLWLQYEELHDDLPKAIAKIASFLGIEASPEFCEEVAKKSTIKAMKKQVGESIVLC</sequence>